<evidence type="ECO:0000256" key="6">
    <source>
        <dbReference type="ARBA" id="ARBA00022598"/>
    </source>
</evidence>
<evidence type="ECO:0000256" key="12">
    <source>
        <dbReference type="ARBA" id="ARBA00022917"/>
    </source>
</evidence>
<dbReference type="Gene3D" id="3.30.56.10">
    <property type="match status" value="2"/>
</dbReference>
<dbReference type="SUPFAM" id="SSF54991">
    <property type="entry name" value="Anticodon-binding domain of PheRS"/>
    <property type="match status" value="1"/>
</dbReference>
<dbReference type="GO" id="GO:0000049">
    <property type="term" value="F:tRNA binding"/>
    <property type="evidence" value="ECO:0007669"/>
    <property type="project" value="UniProtKB-UniRule"/>
</dbReference>
<dbReference type="GO" id="GO:0005524">
    <property type="term" value="F:ATP binding"/>
    <property type="evidence" value="ECO:0007669"/>
    <property type="project" value="UniProtKB-UniRule"/>
</dbReference>
<keyword evidence="5 16" id="KW-0820">tRNA-binding</keyword>
<comment type="cofactor">
    <cofactor evidence="15">
        <name>Mg(2+)</name>
        <dbReference type="ChEBI" id="CHEBI:18420"/>
    </cofactor>
    <text evidence="15">Binds 2 magnesium ions per tetramer.</text>
</comment>
<dbReference type="SMART" id="SM00896">
    <property type="entry name" value="FDX-ACB"/>
    <property type="match status" value="1"/>
</dbReference>
<dbReference type="SMART" id="SM00874">
    <property type="entry name" value="B5"/>
    <property type="match status" value="1"/>
</dbReference>
<feature type="binding site" evidence="15">
    <location>
        <position position="460"/>
    </location>
    <ligand>
        <name>Mg(2+)</name>
        <dbReference type="ChEBI" id="CHEBI:18420"/>
        <note>shared with alpha subunit</note>
    </ligand>
</feature>
<evidence type="ECO:0000259" key="17">
    <source>
        <dbReference type="PROSITE" id="PS50886"/>
    </source>
</evidence>
<dbReference type="Gene3D" id="2.40.50.140">
    <property type="entry name" value="Nucleic acid-binding proteins"/>
    <property type="match status" value="1"/>
</dbReference>
<evidence type="ECO:0000256" key="7">
    <source>
        <dbReference type="ARBA" id="ARBA00022723"/>
    </source>
</evidence>
<gene>
    <name evidence="15" type="primary">pheT</name>
    <name evidence="20" type="ORF">FYJ83_08175</name>
</gene>
<name>A0A6N7Y067_9FIRM</name>
<dbReference type="InterPro" id="IPR005147">
    <property type="entry name" value="tRNA_synthase_B5-dom"/>
</dbReference>
<dbReference type="EC" id="6.1.1.20" evidence="15"/>
<dbReference type="Pfam" id="PF01588">
    <property type="entry name" value="tRNA_bind"/>
    <property type="match status" value="1"/>
</dbReference>
<dbReference type="SUPFAM" id="SSF50249">
    <property type="entry name" value="Nucleic acid-binding proteins"/>
    <property type="match status" value="1"/>
</dbReference>
<dbReference type="PROSITE" id="PS50886">
    <property type="entry name" value="TRBD"/>
    <property type="match status" value="1"/>
</dbReference>
<protein>
    <recommendedName>
        <fullName evidence="15">Phenylalanine--tRNA ligase beta subunit</fullName>
        <ecNumber evidence="15">6.1.1.20</ecNumber>
    </recommendedName>
    <alternativeName>
        <fullName evidence="15">Phenylalanyl-tRNA synthetase beta subunit</fullName>
        <shortName evidence="15">PheRS</shortName>
    </alternativeName>
</protein>
<dbReference type="InterPro" id="IPR004532">
    <property type="entry name" value="Phe-tRNA-ligase_IIc_bsu_bact"/>
</dbReference>
<evidence type="ECO:0000256" key="1">
    <source>
        <dbReference type="ARBA" id="ARBA00004496"/>
    </source>
</evidence>
<dbReference type="GO" id="GO:0140096">
    <property type="term" value="F:catalytic activity, acting on a protein"/>
    <property type="evidence" value="ECO:0007669"/>
    <property type="project" value="UniProtKB-ARBA"/>
</dbReference>
<dbReference type="EMBL" id="VUNQ01000014">
    <property type="protein sequence ID" value="MSU01440.1"/>
    <property type="molecule type" value="Genomic_DNA"/>
</dbReference>
<dbReference type="InterPro" id="IPR009061">
    <property type="entry name" value="DNA-bd_dom_put_sf"/>
</dbReference>
<dbReference type="FunFam" id="2.40.50.140:FF:000045">
    <property type="entry name" value="Phenylalanine--tRNA ligase beta subunit"/>
    <property type="match status" value="1"/>
</dbReference>
<dbReference type="InterPro" id="IPR002547">
    <property type="entry name" value="tRNA-bd_dom"/>
</dbReference>
<keyword evidence="6 15" id="KW-0436">Ligase</keyword>
<evidence type="ECO:0000259" key="18">
    <source>
        <dbReference type="PROSITE" id="PS51447"/>
    </source>
</evidence>
<evidence type="ECO:0000256" key="3">
    <source>
        <dbReference type="ARBA" id="ARBA00011209"/>
    </source>
</evidence>
<dbReference type="PANTHER" id="PTHR10947:SF0">
    <property type="entry name" value="PHENYLALANINE--TRNA LIGASE BETA SUBUNIT"/>
    <property type="match status" value="1"/>
</dbReference>
<dbReference type="PROSITE" id="PS51483">
    <property type="entry name" value="B5"/>
    <property type="match status" value="1"/>
</dbReference>
<comment type="subcellular location">
    <subcellularLocation>
        <location evidence="1 15">Cytoplasm</location>
    </subcellularLocation>
</comment>
<keyword evidence="9 15" id="KW-0067">ATP-binding</keyword>
<evidence type="ECO:0000256" key="10">
    <source>
        <dbReference type="ARBA" id="ARBA00022842"/>
    </source>
</evidence>
<feature type="binding site" evidence="15">
    <location>
        <position position="469"/>
    </location>
    <ligand>
        <name>Mg(2+)</name>
        <dbReference type="ChEBI" id="CHEBI:18420"/>
        <note>shared with alpha subunit</note>
    </ligand>
</feature>
<dbReference type="Proteomes" id="UP000469523">
    <property type="component" value="Unassembled WGS sequence"/>
</dbReference>
<dbReference type="GO" id="GO:0004826">
    <property type="term" value="F:phenylalanine-tRNA ligase activity"/>
    <property type="evidence" value="ECO:0007669"/>
    <property type="project" value="UniProtKB-UniRule"/>
</dbReference>
<dbReference type="FunFam" id="3.50.40.10:FF:000001">
    <property type="entry name" value="Phenylalanine--tRNA ligase beta subunit"/>
    <property type="match status" value="1"/>
</dbReference>
<dbReference type="InterPro" id="IPR045060">
    <property type="entry name" value="Phe-tRNA-ligase_IIc_bsu"/>
</dbReference>
<dbReference type="PANTHER" id="PTHR10947">
    <property type="entry name" value="PHENYLALANYL-TRNA SYNTHETASE BETA CHAIN AND LEUCINE-RICH REPEAT-CONTAINING PROTEIN 47"/>
    <property type="match status" value="1"/>
</dbReference>
<dbReference type="GO" id="GO:0000287">
    <property type="term" value="F:magnesium ion binding"/>
    <property type="evidence" value="ECO:0007669"/>
    <property type="project" value="UniProtKB-UniRule"/>
</dbReference>
<dbReference type="InterPro" id="IPR041616">
    <property type="entry name" value="PheRS_beta_core"/>
</dbReference>
<keyword evidence="21" id="KW-1185">Reference proteome</keyword>
<reference evidence="20 21" key="1">
    <citation type="submission" date="2019-09" db="EMBL/GenBank/DDBJ databases">
        <title>In-depth cultivation of the pig gut microbiome towards novel bacterial diversity and tailored functional studies.</title>
        <authorList>
            <person name="Wylensek D."/>
            <person name="Hitch T.C.A."/>
            <person name="Clavel T."/>
        </authorList>
    </citation>
    <scope>NUCLEOTIDE SEQUENCE [LARGE SCALE GENOMIC DNA]</scope>
    <source>
        <strain evidence="20 21">WCA3-693-APC-4?</strain>
    </source>
</reference>
<dbReference type="Pfam" id="PF03483">
    <property type="entry name" value="B3_4"/>
    <property type="match status" value="1"/>
</dbReference>
<evidence type="ECO:0000256" key="4">
    <source>
        <dbReference type="ARBA" id="ARBA00022490"/>
    </source>
</evidence>
<dbReference type="FunFam" id="3.30.70.380:FF:000001">
    <property type="entry name" value="Phenylalanine--tRNA ligase beta subunit"/>
    <property type="match status" value="1"/>
</dbReference>
<dbReference type="GO" id="GO:0016740">
    <property type="term" value="F:transferase activity"/>
    <property type="evidence" value="ECO:0007669"/>
    <property type="project" value="UniProtKB-ARBA"/>
</dbReference>
<evidence type="ECO:0000256" key="16">
    <source>
        <dbReference type="PROSITE-ProRule" id="PRU00209"/>
    </source>
</evidence>
<evidence type="ECO:0000256" key="13">
    <source>
        <dbReference type="ARBA" id="ARBA00023146"/>
    </source>
</evidence>
<dbReference type="InterPro" id="IPR020825">
    <property type="entry name" value="Phe-tRNA_synthase-like_B3/B4"/>
</dbReference>
<keyword evidence="4 15" id="KW-0963">Cytoplasm</keyword>
<evidence type="ECO:0000256" key="9">
    <source>
        <dbReference type="ARBA" id="ARBA00022840"/>
    </source>
</evidence>
<feature type="domain" description="FDX-ACB" evidence="18">
    <location>
        <begin position="703"/>
        <end position="796"/>
    </location>
</feature>
<sequence>MLLPVKWLKDYIETDKDSRILADGLTLSGSHVESIINLNKGLENIVVGKILSLEKHPDADKLTICKVDIGKEVLQIVTGADNLQEGDYIPVAAVGSKLPGDIIIEKTNFRGVDSFGMLCSLKELGYSDNVIPKEMKDGIFVLDNEYPLGENIVTIMGLNNDVIEFEITPNRPDCLSIIGMARETSATFKIPLKKPIINIENEVEDIKDYVDSIEVPSNNCNRYYARVIKDVNIKPSPLWMQTRLMEAGIRPISNIVDITNFVMLEYGEPLHAFDLDKVEGKKIIVREAKEGEKILTLDEAERELSASDLIIADEKQPIGIAGVMGGFNSEITNNTKIVLLEGANFNQRSVRLTSKRFGLRTEASTRFEKGIDPNLSQIAVDRVCQLIEEIGAGVVVKGDIDIYKDVKKETAIDLRPNRVNKLLGINISTEEMISYLNGLGLESRLEEDLIKVNIPTFRLDLKIEADLIEEIGRLYGFHNIESKPLIGTLTRGEKPYGRRIEDRTKNILQGLGLNEVMTYSFISPKAYDKIKLPEGSPLRKYIMLINPLGEDYSVMRTTLIPNMMELLSRNYNRGVEQCSVYEIGNSFISKSLPIEGLPIEKKILSIGIYGNKDFFDLKEIVDKTLGRLGIKEIEYIREENNTSFHPGRTAKLIHDGEEIGILGEIHIDVLENYDIKERVYIAQLDFNKIVEKTNLEIKYKPLPKYPAMMRDLALVVNENILVGDIQKIISKHGEGLIEKIELFDIYTGDQIPEGMKSVAYSITYRSYERTLRDDEVNNIQESIIKDLENTFDAKLRS</sequence>
<comment type="subunit">
    <text evidence="3 15">Tetramer of two alpha and two beta subunits.</text>
</comment>
<dbReference type="Gene3D" id="3.30.70.380">
    <property type="entry name" value="Ferrodoxin-fold anticodon-binding domain"/>
    <property type="match status" value="1"/>
</dbReference>
<evidence type="ECO:0000256" key="8">
    <source>
        <dbReference type="ARBA" id="ARBA00022741"/>
    </source>
</evidence>
<keyword evidence="13 15" id="KW-0030">Aminoacyl-tRNA synthetase</keyword>
<comment type="catalytic activity">
    <reaction evidence="14 15">
        <text>tRNA(Phe) + L-phenylalanine + ATP = L-phenylalanyl-tRNA(Phe) + AMP + diphosphate + H(+)</text>
        <dbReference type="Rhea" id="RHEA:19413"/>
        <dbReference type="Rhea" id="RHEA-COMP:9668"/>
        <dbReference type="Rhea" id="RHEA-COMP:9699"/>
        <dbReference type="ChEBI" id="CHEBI:15378"/>
        <dbReference type="ChEBI" id="CHEBI:30616"/>
        <dbReference type="ChEBI" id="CHEBI:33019"/>
        <dbReference type="ChEBI" id="CHEBI:58095"/>
        <dbReference type="ChEBI" id="CHEBI:78442"/>
        <dbReference type="ChEBI" id="CHEBI:78531"/>
        <dbReference type="ChEBI" id="CHEBI:456215"/>
        <dbReference type="EC" id="6.1.1.20"/>
    </reaction>
</comment>
<dbReference type="InterPro" id="IPR012340">
    <property type="entry name" value="NA-bd_OB-fold"/>
</dbReference>
<dbReference type="SMART" id="SM00873">
    <property type="entry name" value="B3_4"/>
    <property type="match status" value="1"/>
</dbReference>
<keyword evidence="11 16" id="KW-0694">RNA-binding</keyword>
<dbReference type="AlphaFoldDB" id="A0A6N7Y067"/>
<dbReference type="InterPro" id="IPR005121">
    <property type="entry name" value="Fdx_antiC-bd"/>
</dbReference>
<comment type="caution">
    <text evidence="20">The sequence shown here is derived from an EMBL/GenBank/DDBJ whole genome shotgun (WGS) entry which is preliminary data.</text>
</comment>
<dbReference type="SUPFAM" id="SSF56037">
    <property type="entry name" value="PheT/TilS domain"/>
    <property type="match status" value="1"/>
</dbReference>
<dbReference type="SUPFAM" id="SSF46955">
    <property type="entry name" value="Putative DNA-binding domain"/>
    <property type="match status" value="1"/>
</dbReference>
<keyword evidence="8 15" id="KW-0547">Nucleotide-binding</keyword>
<dbReference type="GO" id="GO:0009328">
    <property type="term" value="C:phenylalanine-tRNA ligase complex"/>
    <property type="evidence" value="ECO:0007669"/>
    <property type="project" value="TreeGrafter"/>
</dbReference>
<dbReference type="RefSeq" id="WP_154439855.1">
    <property type="nucleotide sequence ID" value="NZ_JAHLPJ010000001.1"/>
</dbReference>
<dbReference type="Gene3D" id="3.50.40.10">
    <property type="entry name" value="Phenylalanyl-trna Synthetase, Chain B, domain 3"/>
    <property type="match status" value="1"/>
</dbReference>
<accession>A0A6N7Y067</accession>
<evidence type="ECO:0000313" key="20">
    <source>
        <dbReference type="EMBL" id="MSU01440.1"/>
    </source>
</evidence>
<evidence type="ECO:0000256" key="14">
    <source>
        <dbReference type="ARBA" id="ARBA00049255"/>
    </source>
</evidence>
<dbReference type="CDD" id="cd02796">
    <property type="entry name" value="tRNA_bind_bactPheRS"/>
    <property type="match status" value="1"/>
</dbReference>
<dbReference type="InterPro" id="IPR033714">
    <property type="entry name" value="tRNA_bind_bactPheRS"/>
</dbReference>
<dbReference type="Pfam" id="PF03147">
    <property type="entry name" value="FDX-ACB"/>
    <property type="match status" value="1"/>
</dbReference>
<keyword evidence="12 15" id="KW-0648">Protein biosynthesis</keyword>
<keyword evidence="10 15" id="KW-0460">Magnesium</keyword>
<keyword evidence="7 15" id="KW-0479">Metal-binding</keyword>
<proteinExistence type="inferred from homology"/>
<dbReference type="HAMAP" id="MF_00283">
    <property type="entry name" value="Phe_tRNA_synth_beta1"/>
    <property type="match status" value="1"/>
</dbReference>
<dbReference type="GO" id="GO:0006432">
    <property type="term" value="P:phenylalanyl-tRNA aminoacylation"/>
    <property type="evidence" value="ECO:0007669"/>
    <property type="project" value="UniProtKB-UniRule"/>
</dbReference>
<feature type="domain" description="B5" evidence="19">
    <location>
        <begin position="407"/>
        <end position="482"/>
    </location>
</feature>
<evidence type="ECO:0000256" key="2">
    <source>
        <dbReference type="ARBA" id="ARBA00008653"/>
    </source>
</evidence>
<evidence type="ECO:0000313" key="21">
    <source>
        <dbReference type="Proteomes" id="UP000469523"/>
    </source>
</evidence>
<organism evidence="20 21">
    <name type="scientific">Tissierella pigra</name>
    <dbReference type="NCBI Taxonomy" id="2607614"/>
    <lineage>
        <taxon>Bacteria</taxon>
        <taxon>Bacillati</taxon>
        <taxon>Bacillota</taxon>
        <taxon>Tissierellia</taxon>
        <taxon>Tissierellales</taxon>
        <taxon>Tissierellaceae</taxon>
        <taxon>Tissierella</taxon>
    </lineage>
</organism>
<feature type="binding site" evidence="15">
    <location>
        <position position="470"/>
    </location>
    <ligand>
        <name>Mg(2+)</name>
        <dbReference type="ChEBI" id="CHEBI:18420"/>
        <note>shared with alpha subunit</note>
    </ligand>
</feature>
<dbReference type="NCBIfam" id="TIGR00472">
    <property type="entry name" value="pheT_bact"/>
    <property type="match status" value="1"/>
</dbReference>
<feature type="binding site" evidence="15">
    <location>
        <position position="466"/>
    </location>
    <ligand>
        <name>Mg(2+)</name>
        <dbReference type="ChEBI" id="CHEBI:18420"/>
        <note>shared with alpha subunit</note>
    </ligand>
</feature>
<dbReference type="InterPro" id="IPR045864">
    <property type="entry name" value="aa-tRNA-synth_II/BPL/LPL"/>
</dbReference>
<evidence type="ECO:0000256" key="5">
    <source>
        <dbReference type="ARBA" id="ARBA00022555"/>
    </source>
</evidence>
<dbReference type="InterPro" id="IPR005146">
    <property type="entry name" value="B3/B4_tRNA-bd"/>
</dbReference>
<dbReference type="SUPFAM" id="SSF55681">
    <property type="entry name" value="Class II aaRS and biotin synthetases"/>
    <property type="match status" value="1"/>
</dbReference>
<dbReference type="CDD" id="cd00769">
    <property type="entry name" value="PheRS_beta_core"/>
    <property type="match status" value="1"/>
</dbReference>
<dbReference type="Pfam" id="PF03484">
    <property type="entry name" value="B5"/>
    <property type="match status" value="1"/>
</dbReference>
<evidence type="ECO:0000259" key="19">
    <source>
        <dbReference type="PROSITE" id="PS51483"/>
    </source>
</evidence>
<evidence type="ECO:0000256" key="15">
    <source>
        <dbReference type="HAMAP-Rule" id="MF_00283"/>
    </source>
</evidence>
<dbReference type="Gene3D" id="3.30.930.10">
    <property type="entry name" value="Bira Bifunctional Protein, Domain 2"/>
    <property type="match status" value="1"/>
</dbReference>
<comment type="similarity">
    <text evidence="2 15">Belongs to the phenylalanyl-tRNA synthetase beta subunit family. Type 1 subfamily.</text>
</comment>
<feature type="domain" description="TRNA-binding" evidence="17">
    <location>
        <begin position="39"/>
        <end position="153"/>
    </location>
</feature>
<dbReference type="Pfam" id="PF17759">
    <property type="entry name" value="tRNA_synthFbeta"/>
    <property type="match status" value="1"/>
</dbReference>
<dbReference type="NCBIfam" id="NF045760">
    <property type="entry name" value="YtpR"/>
    <property type="match status" value="1"/>
</dbReference>
<dbReference type="PROSITE" id="PS51447">
    <property type="entry name" value="FDX_ACB"/>
    <property type="match status" value="1"/>
</dbReference>
<evidence type="ECO:0000256" key="11">
    <source>
        <dbReference type="ARBA" id="ARBA00022884"/>
    </source>
</evidence>
<dbReference type="InterPro" id="IPR036690">
    <property type="entry name" value="Fdx_antiC-bd_sf"/>
</dbReference>